<sequence length="120" mass="14116">MKFILYWISMIVAVSSDGARSPVGVELVCDKSNDCLNRCYIIFVPYNVFDPEREIYQEKYIACVKEVEGKRNTCEDAKQVQKCFLQGLQNVLNRSTVDQERHEFYWRTPRMVATEESRTF</sequence>
<organism evidence="2">
    <name type="scientific">Simulium guianense</name>
    <name type="common">Black fly</name>
    <dbReference type="NCBI Taxonomy" id="445764"/>
    <lineage>
        <taxon>Eukaryota</taxon>
        <taxon>Metazoa</taxon>
        <taxon>Ecdysozoa</taxon>
        <taxon>Arthropoda</taxon>
        <taxon>Hexapoda</taxon>
        <taxon>Insecta</taxon>
        <taxon>Pterygota</taxon>
        <taxon>Neoptera</taxon>
        <taxon>Endopterygota</taxon>
        <taxon>Diptera</taxon>
        <taxon>Nematocera</taxon>
        <taxon>Chironomoidea</taxon>
        <taxon>Simuliidae</taxon>
        <taxon>Simulium</taxon>
    </lineage>
</organism>
<accession>F5GTW6</accession>
<protein>
    <submittedName>
        <fullName evidence="2">Short salivary D7 protein</fullName>
    </submittedName>
</protein>
<proteinExistence type="evidence at transcript level"/>
<evidence type="ECO:0000313" key="2">
    <source>
        <dbReference type="EMBL" id="AEB96514.1"/>
    </source>
</evidence>
<dbReference type="AlphaFoldDB" id="F5GTW6"/>
<feature type="chain" id="PRO_5003324659" evidence="1">
    <location>
        <begin position="19"/>
        <end position="120"/>
    </location>
</feature>
<dbReference type="EMBL" id="JI626279">
    <property type="protein sequence ID" value="AEB96514.1"/>
    <property type="molecule type" value="mRNA"/>
</dbReference>
<name>F5GTW6_SIMGU</name>
<feature type="signal peptide" evidence="1">
    <location>
        <begin position="1"/>
        <end position="18"/>
    </location>
</feature>
<keyword evidence="1" id="KW-0732">Signal</keyword>
<evidence type="ECO:0000256" key="1">
    <source>
        <dbReference type="SAM" id="SignalP"/>
    </source>
</evidence>
<reference evidence="2" key="1">
    <citation type="journal article" date="2011" name="BMC Genomics">
        <title>An insight into the sialome of Simulium guianense (DIPTERA:SIMulIIDAE), the main vector of River Blindness Disease in Brazil.</title>
        <authorList>
            <person name="Chagas A.C."/>
            <person name="Calvo E."/>
            <person name="Pimenta P.F."/>
            <person name="Ribeiro J.M."/>
        </authorList>
    </citation>
    <scope>NUCLEOTIDE SEQUENCE</scope>
    <source>
        <tissue evidence="2">Salivary gland</tissue>
    </source>
</reference>